<feature type="transmembrane region" description="Helical" evidence="1">
    <location>
        <begin position="69"/>
        <end position="92"/>
    </location>
</feature>
<keyword evidence="1" id="KW-0812">Transmembrane</keyword>
<dbReference type="EMBL" id="JBHUEY010000012">
    <property type="protein sequence ID" value="MFD1785693.1"/>
    <property type="molecule type" value="Genomic_DNA"/>
</dbReference>
<keyword evidence="1" id="KW-0472">Membrane</keyword>
<reference evidence="3" key="1">
    <citation type="journal article" date="2019" name="Int. J. Syst. Evol. Microbiol.">
        <title>The Global Catalogue of Microorganisms (GCM) 10K type strain sequencing project: providing services to taxonomists for standard genome sequencing and annotation.</title>
        <authorList>
            <consortium name="The Broad Institute Genomics Platform"/>
            <consortium name="The Broad Institute Genome Sequencing Center for Infectious Disease"/>
            <person name="Wu L."/>
            <person name="Ma J."/>
        </authorList>
    </citation>
    <scope>NUCLEOTIDE SEQUENCE [LARGE SCALE GENOMIC DNA]</scope>
    <source>
        <strain evidence="3">DFY28</strain>
    </source>
</reference>
<keyword evidence="3" id="KW-1185">Reference proteome</keyword>
<dbReference type="RefSeq" id="WP_377281728.1">
    <property type="nucleotide sequence ID" value="NZ_JBHRSI010000004.1"/>
</dbReference>
<feature type="transmembrane region" description="Helical" evidence="1">
    <location>
        <begin position="12"/>
        <end position="31"/>
    </location>
</feature>
<evidence type="ECO:0000313" key="3">
    <source>
        <dbReference type="Proteomes" id="UP001597237"/>
    </source>
</evidence>
<organism evidence="2 3">
    <name type="scientific">Phenylobacterium terrae</name>
    <dbReference type="NCBI Taxonomy" id="2665495"/>
    <lineage>
        <taxon>Bacteria</taxon>
        <taxon>Pseudomonadati</taxon>
        <taxon>Pseudomonadota</taxon>
        <taxon>Alphaproteobacteria</taxon>
        <taxon>Caulobacterales</taxon>
        <taxon>Caulobacteraceae</taxon>
        <taxon>Phenylobacterium</taxon>
    </lineage>
</organism>
<dbReference type="Proteomes" id="UP001597237">
    <property type="component" value="Unassembled WGS sequence"/>
</dbReference>
<evidence type="ECO:0008006" key="4">
    <source>
        <dbReference type="Google" id="ProtNLM"/>
    </source>
</evidence>
<keyword evidence="1" id="KW-1133">Transmembrane helix</keyword>
<comment type="caution">
    <text evidence="2">The sequence shown here is derived from an EMBL/GenBank/DDBJ whole genome shotgun (WGS) entry which is preliminary data.</text>
</comment>
<evidence type="ECO:0000256" key="1">
    <source>
        <dbReference type="SAM" id="Phobius"/>
    </source>
</evidence>
<evidence type="ECO:0000313" key="2">
    <source>
        <dbReference type="EMBL" id="MFD1785693.1"/>
    </source>
</evidence>
<accession>A0ABW4N7M1</accession>
<proteinExistence type="predicted"/>
<gene>
    <name evidence="2" type="ORF">ACFSC0_20035</name>
</gene>
<name>A0ABW4N7M1_9CAUL</name>
<protein>
    <recommendedName>
        <fullName evidence="4">DUF4306 domain-containing protein</fullName>
    </recommendedName>
</protein>
<sequence>MPTLRQRLRRPAIWAGLILAAAIMSGLSGLASTTGHAGTGFVTRHGWPKPYLFRQVLEDGAHNTAFDPLYFAGNAMAHAAVLLALLVVLSAAPRRR</sequence>